<evidence type="ECO:0000313" key="1">
    <source>
        <dbReference type="EMBL" id="KTB34588.1"/>
    </source>
</evidence>
<proteinExistence type="predicted"/>
<name>A0A0W0FDZ7_MONRR</name>
<accession>A0A0W0FDZ7</accession>
<protein>
    <submittedName>
        <fullName evidence="1">Uncharacterized protein</fullName>
    </submittedName>
</protein>
<comment type="caution">
    <text evidence="1">The sequence shown here is derived from an EMBL/GenBank/DDBJ whole genome shotgun (WGS) entry which is preliminary data.</text>
</comment>
<dbReference type="AlphaFoldDB" id="A0A0W0FDZ7"/>
<organism evidence="1 2">
    <name type="scientific">Moniliophthora roreri</name>
    <name type="common">Frosty pod rot fungus</name>
    <name type="synonym">Monilia roreri</name>
    <dbReference type="NCBI Taxonomy" id="221103"/>
    <lineage>
        <taxon>Eukaryota</taxon>
        <taxon>Fungi</taxon>
        <taxon>Dikarya</taxon>
        <taxon>Basidiomycota</taxon>
        <taxon>Agaricomycotina</taxon>
        <taxon>Agaricomycetes</taxon>
        <taxon>Agaricomycetidae</taxon>
        <taxon>Agaricales</taxon>
        <taxon>Marasmiineae</taxon>
        <taxon>Marasmiaceae</taxon>
        <taxon>Moniliophthora</taxon>
    </lineage>
</organism>
<dbReference type="Proteomes" id="UP000054988">
    <property type="component" value="Unassembled WGS sequence"/>
</dbReference>
<reference evidence="1 2" key="1">
    <citation type="submission" date="2015-12" db="EMBL/GenBank/DDBJ databases">
        <title>Draft genome sequence of Moniliophthora roreri, the causal agent of frosty pod rot of cacao.</title>
        <authorList>
            <person name="Aime M.C."/>
            <person name="Diaz-Valderrama J.R."/>
            <person name="Kijpornyongpan T."/>
            <person name="Phillips-Mora W."/>
        </authorList>
    </citation>
    <scope>NUCLEOTIDE SEQUENCE [LARGE SCALE GENOMIC DNA]</scope>
    <source>
        <strain evidence="1 2">MCA 2952</strain>
    </source>
</reference>
<dbReference type="EMBL" id="LATX01002058">
    <property type="protein sequence ID" value="KTB34588.1"/>
    <property type="molecule type" value="Genomic_DNA"/>
</dbReference>
<evidence type="ECO:0000313" key="2">
    <source>
        <dbReference type="Proteomes" id="UP000054988"/>
    </source>
</evidence>
<gene>
    <name evidence="1" type="ORF">WG66_12830</name>
</gene>
<sequence>MVLFGALTPQTHSFYKITWDWDK</sequence>